<dbReference type="InterPro" id="IPR036397">
    <property type="entry name" value="RNaseH_sf"/>
</dbReference>
<proteinExistence type="predicted"/>
<gene>
    <name evidence="1" type="ORF">N7456_000505</name>
</gene>
<protein>
    <recommendedName>
        <fullName evidence="3">3'-5' exonuclease domain-containing protein</fullName>
    </recommendedName>
</protein>
<dbReference type="PANTHER" id="PTHR43040:SF1">
    <property type="entry name" value="RIBONUCLEASE D"/>
    <property type="match status" value="1"/>
</dbReference>
<reference evidence="1" key="2">
    <citation type="journal article" date="2023" name="IMA Fungus">
        <title>Comparative genomic study of the Penicillium genus elucidates a diverse pangenome and 15 lateral gene transfer events.</title>
        <authorList>
            <person name="Petersen C."/>
            <person name="Sorensen T."/>
            <person name="Nielsen M.R."/>
            <person name="Sondergaard T.E."/>
            <person name="Sorensen J.L."/>
            <person name="Fitzpatrick D.A."/>
            <person name="Frisvad J.C."/>
            <person name="Nielsen K.L."/>
        </authorList>
    </citation>
    <scope>NUCLEOTIDE SEQUENCE</scope>
    <source>
        <strain evidence="1">IBT 30069</strain>
    </source>
</reference>
<dbReference type="OrthoDB" id="26838at2759"/>
<evidence type="ECO:0008006" key="3">
    <source>
        <dbReference type="Google" id="ProtNLM"/>
    </source>
</evidence>
<accession>A0A9W9GC92</accession>
<dbReference type="AlphaFoldDB" id="A0A9W9GC92"/>
<organism evidence="1 2">
    <name type="scientific">Penicillium angulare</name>
    <dbReference type="NCBI Taxonomy" id="116970"/>
    <lineage>
        <taxon>Eukaryota</taxon>
        <taxon>Fungi</taxon>
        <taxon>Dikarya</taxon>
        <taxon>Ascomycota</taxon>
        <taxon>Pezizomycotina</taxon>
        <taxon>Eurotiomycetes</taxon>
        <taxon>Eurotiomycetidae</taxon>
        <taxon>Eurotiales</taxon>
        <taxon>Aspergillaceae</taxon>
        <taxon>Penicillium</taxon>
    </lineage>
</organism>
<dbReference type="SUPFAM" id="SSF53098">
    <property type="entry name" value="Ribonuclease H-like"/>
    <property type="match status" value="1"/>
</dbReference>
<dbReference type="Proteomes" id="UP001149165">
    <property type="component" value="Unassembled WGS sequence"/>
</dbReference>
<evidence type="ECO:0000313" key="2">
    <source>
        <dbReference type="Proteomes" id="UP001149165"/>
    </source>
</evidence>
<comment type="caution">
    <text evidence="1">The sequence shown here is derived from an EMBL/GenBank/DDBJ whole genome shotgun (WGS) entry which is preliminary data.</text>
</comment>
<dbReference type="EMBL" id="JAPQKH010000001">
    <property type="protein sequence ID" value="KAJ5116157.1"/>
    <property type="molecule type" value="Genomic_DNA"/>
</dbReference>
<keyword evidence="2" id="KW-1185">Reference proteome</keyword>
<evidence type="ECO:0000313" key="1">
    <source>
        <dbReference type="EMBL" id="KAJ5116157.1"/>
    </source>
</evidence>
<sequence length="296" mass="34363">MSAESHRTQISMIDTVSALLPIVTAVIRDRPLLYMHLEGEDFDRGRMLSVITFYIPSKNVIYLFDILILKERAFTAIDNDGNSLKTILESPSLTKVVFDIRHGSDTLAFCYQTFVKGIRNIQLMESGSRWSNRYVLARIGACVMRDSTIPVELQKEWGRVCDRGVKLFHPVCHGRRMIFNERPLPRDITKFLVAQVMVLPDLFNVYCMKLEGPDDAEWRERIEQATRYWLVLSQRPNTHHEEIKSYNAPWDRKFFRAVDVFAPEDGVDYGVSCEHDVPMDDEYGLECFEKVWKAIT</sequence>
<dbReference type="GO" id="GO:0003676">
    <property type="term" value="F:nucleic acid binding"/>
    <property type="evidence" value="ECO:0007669"/>
    <property type="project" value="InterPro"/>
</dbReference>
<name>A0A9W9GC92_9EURO</name>
<dbReference type="Gene3D" id="3.30.420.10">
    <property type="entry name" value="Ribonuclease H-like superfamily/Ribonuclease H"/>
    <property type="match status" value="1"/>
</dbReference>
<dbReference type="PANTHER" id="PTHR43040">
    <property type="entry name" value="RIBONUCLEASE D"/>
    <property type="match status" value="1"/>
</dbReference>
<reference evidence="1" key="1">
    <citation type="submission" date="2022-11" db="EMBL/GenBank/DDBJ databases">
        <authorList>
            <person name="Petersen C."/>
        </authorList>
    </citation>
    <scope>NUCLEOTIDE SEQUENCE</scope>
    <source>
        <strain evidence="1">IBT 30069</strain>
    </source>
</reference>
<dbReference type="InterPro" id="IPR012337">
    <property type="entry name" value="RNaseH-like_sf"/>
</dbReference>